<evidence type="ECO:0000256" key="2">
    <source>
        <dbReference type="ARBA" id="ARBA00022478"/>
    </source>
</evidence>
<keyword evidence="3" id="KW-0808">Transferase</keyword>
<name>X0TSV7_9ZZZZ</name>
<evidence type="ECO:0000256" key="5">
    <source>
        <dbReference type="ARBA" id="ARBA00023163"/>
    </source>
</evidence>
<dbReference type="EMBL" id="BARS01013425">
    <property type="protein sequence ID" value="GAF96648.1"/>
    <property type="molecule type" value="Genomic_DNA"/>
</dbReference>
<keyword evidence="4" id="KW-0548">Nucleotidyltransferase</keyword>
<sequence>TPTQDIVLGIAYLTRAAPGAKGEGKVFVRECDAVLAYESGAVDVHAPVKLYVGGELVDTTVGRIIFHDSLPPEVALSRVNNEMNGDDLRDLVAWAFKHLGHDKMVELLDDLKNVGFKYASLAGISIAMDDMHIPDEKQELIELAREQVG</sequence>
<dbReference type="GO" id="GO:0003677">
    <property type="term" value="F:DNA binding"/>
    <property type="evidence" value="ECO:0007669"/>
    <property type="project" value="InterPro"/>
</dbReference>
<dbReference type="InterPro" id="IPR007066">
    <property type="entry name" value="RNA_pol_Rpb1_3"/>
</dbReference>
<dbReference type="SUPFAM" id="SSF64484">
    <property type="entry name" value="beta and beta-prime subunits of DNA dependent RNA-polymerase"/>
    <property type="match status" value="1"/>
</dbReference>
<dbReference type="Pfam" id="PF04983">
    <property type="entry name" value="RNA_pol_Rpb1_3"/>
    <property type="match status" value="1"/>
</dbReference>
<dbReference type="EC" id="2.7.7.6" evidence="1"/>
<feature type="non-terminal residue" evidence="7">
    <location>
        <position position="1"/>
    </location>
</feature>
<organism evidence="7">
    <name type="scientific">marine sediment metagenome</name>
    <dbReference type="NCBI Taxonomy" id="412755"/>
    <lineage>
        <taxon>unclassified sequences</taxon>
        <taxon>metagenomes</taxon>
        <taxon>ecological metagenomes</taxon>
    </lineage>
</organism>
<reference evidence="7" key="1">
    <citation type="journal article" date="2014" name="Front. Microbiol.">
        <title>High frequency of phylogenetically diverse reductive dehalogenase-homologous genes in deep subseafloor sedimentary metagenomes.</title>
        <authorList>
            <person name="Kawai M."/>
            <person name="Futagami T."/>
            <person name="Toyoda A."/>
            <person name="Takaki Y."/>
            <person name="Nishi S."/>
            <person name="Hori S."/>
            <person name="Arai W."/>
            <person name="Tsubouchi T."/>
            <person name="Morono Y."/>
            <person name="Uchiyama I."/>
            <person name="Ito T."/>
            <person name="Fujiyama A."/>
            <person name="Inagaki F."/>
            <person name="Takami H."/>
        </authorList>
    </citation>
    <scope>NUCLEOTIDE SEQUENCE</scope>
    <source>
        <strain evidence="7">Expedition CK06-06</strain>
    </source>
</reference>
<evidence type="ECO:0000259" key="6">
    <source>
        <dbReference type="Pfam" id="PF04983"/>
    </source>
</evidence>
<dbReference type="Gene3D" id="1.10.274.100">
    <property type="entry name" value="RNA polymerase Rpb1, domain 3"/>
    <property type="match status" value="2"/>
</dbReference>
<dbReference type="AlphaFoldDB" id="X0TSV7"/>
<gene>
    <name evidence="7" type="ORF">S01H1_23321</name>
</gene>
<proteinExistence type="predicted"/>
<evidence type="ECO:0000256" key="1">
    <source>
        <dbReference type="ARBA" id="ARBA00012418"/>
    </source>
</evidence>
<dbReference type="GO" id="GO:0000428">
    <property type="term" value="C:DNA-directed RNA polymerase complex"/>
    <property type="evidence" value="ECO:0007669"/>
    <property type="project" value="UniProtKB-KW"/>
</dbReference>
<keyword evidence="5" id="KW-0804">Transcription</keyword>
<feature type="non-terminal residue" evidence="7">
    <location>
        <position position="149"/>
    </location>
</feature>
<dbReference type="GO" id="GO:0006351">
    <property type="term" value="P:DNA-templated transcription"/>
    <property type="evidence" value="ECO:0007669"/>
    <property type="project" value="InterPro"/>
</dbReference>
<accession>X0TSV7</accession>
<keyword evidence="2" id="KW-0240">DNA-directed RNA polymerase</keyword>
<feature type="domain" description="RNA polymerase Rpb1" evidence="6">
    <location>
        <begin position="1"/>
        <end position="131"/>
    </location>
</feature>
<dbReference type="GO" id="GO:0003899">
    <property type="term" value="F:DNA-directed RNA polymerase activity"/>
    <property type="evidence" value="ECO:0007669"/>
    <property type="project" value="UniProtKB-EC"/>
</dbReference>
<evidence type="ECO:0000256" key="3">
    <source>
        <dbReference type="ARBA" id="ARBA00022679"/>
    </source>
</evidence>
<evidence type="ECO:0000256" key="4">
    <source>
        <dbReference type="ARBA" id="ARBA00022695"/>
    </source>
</evidence>
<protein>
    <recommendedName>
        <fullName evidence="1">DNA-directed RNA polymerase</fullName>
        <ecNumber evidence="1">2.7.7.6</ecNumber>
    </recommendedName>
</protein>
<evidence type="ECO:0000313" key="7">
    <source>
        <dbReference type="EMBL" id="GAF96648.1"/>
    </source>
</evidence>
<dbReference type="InterPro" id="IPR042102">
    <property type="entry name" value="RNA_pol_Rpb1_3_sf"/>
</dbReference>
<comment type="caution">
    <text evidence="7">The sequence shown here is derived from an EMBL/GenBank/DDBJ whole genome shotgun (WGS) entry which is preliminary data.</text>
</comment>